<organism evidence="9 10">
    <name type="scientific">Paraburkholderia phenoliruptrix</name>
    <dbReference type="NCBI Taxonomy" id="252970"/>
    <lineage>
        <taxon>Bacteria</taxon>
        <taxon>Pseudomonadati</taxon>
        <taxon>Pseudomonadota</taxon>
        <taxon>Betaproteobacteria</taxon>
        <taxon>Burkholderiales</taxon>
        <taxon>Burkholderiaceae</taxon>
        <taxon>Paraburkholderia</taxon>
    </lineage>
</organism>
<dbReference type="InterPro" id="IPR013785">
    <property type="entry name" value="Aldolase_TIM"/>
</dbReference>
<dbReference type="Gene3D" id="3.20.20.70">
    <property type="entry name" value="Aldolase class I"/>
    <property type="match status" value="1"/>
</dbReference>
<evidence type="ECO:0000313" key="10">
    <source>
        <dbReference type="Proteomes" id="UP001558535"/>
    </source>
</evidence>
<feature type="domain" description="Pyruvate carboxyltransferase" evidence="8">
    <location>
        <begin position="4"/>
        <end position="255"/>
    </location>
</feature>
<dbReference type="PROSITE" id="PS50991">
    <property type="entry name" value="PYR_CT"/>
    <property type="match status" value="1"/>
</dbReference>
<keyword evidence="5 7" id="KW-0808">Transferase</keyword>
<keyword evidence="10" id="KW-1185">Reference proteome</keyword>
<sequence length="378" mass="40474">MHIPVINDTTLCDGEQAAGVAFRVEEKCAIAKALSPAGVAELEIGIPAMGDDEIACIEEIVGLNLDSRLIVLGRLTEGDLAAALRCHADIVHLSIPVSDVHLEHKLRQSRSWVLAQIAHIVGLAIRSHTAVSLGMEDASRADPSFVMEIARCAQQHGVQRLRFADTAGVLDPFKTFHAIAALRVAVDLKIEIHAHDELGLATANTLAAVAAGATHASTTVNGLGERAGNAALEEVVMGARHLLRRDTGVDTKALPHISSLVEQASGRTVAFNKSIVGGGVFTREAGIHTDGLAKYSATYEGFDPAEVDRRRTIVLGKHSGPQSVREAYDALGVRVSERLVPLLMTRIRAFATQYKQAPGARDLRRFLSQVRSTRVKVS</sequence>
<gene>
    <name evidence="9" type="primary">nifV</name>
    <name evidence="9" type="ORF">AB3X84_28840</name>
</gene>
<dbReference type="GO" id="GO:0004410">
    <property type="term" value="F:homocitrate synthase activity"/>
    <property type="evidence" value="ECO:0007669"/>
    <property type="project" value="UniProtKB-EC"/>
</dbReference>
<dbReference type="Proteomes" id="UP001558535">
    <property type="component" value="Unassembled WGS sequence"/>
</dbReference>
<comment type="catalytic activity">
    <reaction evidence="6 7">
        <text>acetyl-CoA + 2-oxoglutarate + H2O = (2R)-homocitrate + CoA + H(+)</text>
        <dbReference type="Rhea" id="RHEA:12929"/>
        <dbReference type="ChEBI" id="CHEBI:15377"/>
        <dbReference type="ChEBI" id="CHEBI:15378"/>
        <dbReference type="ChEBI" id="CHEBI:16810"/>
        <dbReference type="ChEBI" id="CHEBI:57287"/>
        <dbReference type="ChEBI" id="CHEBI:57288"/>
        <dbReference type="ChEBI" id="CHEBI:58884"/>
        <dbReference type="EC" id="2.3.3.14"/>
    </reaction>
</comment>
<dbReference type="NCBIfam" id="TIGR02660">
    <property type="entry name" value="nifV_homocitr"/>
    <property type="match status" value="1"/>
</dbReference>
<comment type="similarity">
    <text evidence="2 7">Belongs to the alpha-IPM synthase/homocitrate synthase family.</text>
</comment>
<keyword evidence="7" id="KW-0535">Nitrogen fixation</keyword>
<dbReference type="Pfam" id="PF22617">
    <property type="entry name" value="HCS_D2"/>
    <property type="match status" value="1"/>
</dbReference>
<evidence type="ECO:0000256" key="6">
    <source>
        <dbReference type="ARBA" id="ARBA00048019"/>
    </source>
</evidence>
<dbReference type="PANTHER" id="PTHR42880:SF1">
    <property type="entry name" value="ISOPROPYLMALATE_HOMOCITRATE_CITRAMALATE SYNTHASE FAMILY PROTEIN"/>
    <property type="match status" value="1"/>
</dbReference>
<dbReference type="PANTHER" id="PTHR42880">
    <property type="entry name" value="HOMOCITRATE SYNTHASE"/>
    <property type="match status" value="1"/>
</dbReference>
<accession>A0ABV3WL92</accession>
<evidence type="ECO:0000256" key="3">
    <source>
        <dbReference type="ARBA" id="ARBA00012974"/>
    </source>
</evidence>
<dbReference type="RefSeq" id="WP_368580704.1">
    <property type="nucleotide sequence ID" value="NZ_JBFPKB010000024.1"/>
</dbReference>
<protein>
    <recommendedName>
        <fullName evidence="4 7">Homocitrate synthase</fullName>
        <ecNumber evidence="3 7">2.3.3.14</ecNumber>
    </recommendedName>
</protein>
<name>A0ABV3WL92_9BURK</name>
<evidence type="ECO:0000313" key="9">
    <source>
        <dbReference type="EMBL" id="MEX3753988.1"/>
    </source>
</evidence>
<dbReference type="EC" id="2.3.3.14" evidence="3 7"/>
<evidence type="ECO:0000256" key="4">
    <source>
        <dbReference type="ARBA" id="ARBA00020735"/>
    </source>
</evidence>
<comment type="caution">
    <text evidence="9">The sequence shown here is derived from an EMBL/GenBank/DDBJ whole genome shotgun (WGS) entry which is preliminary data.</text>
</comment>
<evidence type="ECO:0000256" key="7">
    <source>
        <dbReference type="RuleBase" id="RU367143"/>
    </source>
</evidence>
<dbReference type="InterPro" id="IPR000891">
    <property type="entry name" value="PYR_CT"/>
</dbReference>
<dbReference type="SUPFAM" id="SSF51569">
    <property type="entry name" value="Aldolase"/>
    <property type="match status" value="1"/>
</dbReference>
<evidence type="ECO:0000256" key="2">
    <source>
        <dbReference type="ARBA" id="ARBA00006154"/>
    </source>
</evidence>
<keyword evidence="9" id="KW-0012">Acyltransferase</keyword>
<dbReference type="EMBL" id="JBFPKE010000021">
    <property type="protein sequence ID" value="MEX3753988.1"/>
    <property type="molecule type" value="Genomic_DNA"/>
</dbReference>
<dbReference type="Gene3D" id="1.10.238.260">
    <property type="match status" value="1"/>
</dbReference>
<evidence type="ECO:0000259" key="8">
    <source>
        <dbReference type="PROSITE" id="PS50991"/>
    </source>
</evidence>
<evidence type="ECO:0000256" key="1">
    <source>
        <dbReference type="ARBA" id="ARBA00003050"/>
    </source>
</evidence>
<comment type="function">
    <text evidence="1 7">This protein is a Fe-Mo-cofactor biosynthetic component.</text>
</comment>
<proteinExistence type="inferred from homology"/>
<dbReference type="CDD" id="cd07939">
    <property type="entry name" value="DRE_TIM_NifV"/>
    <property type="match status" value="1"/>
</dbReference>
<dbReference type="InterPro" id="IPR013477">
    <property type="entry name" value="NifV/FrbC"/>
</dbReference>
<evidence type="ECO:0000256" key="5">
    <source>
        <dbReference type="ARBA" id="ARBA00022679"/>
    </source>
</evidence>
<dbReference type="Pfam" id="PF00682">
    <property type="entry name" value="HMGL-like"/>
    <property type="match status" value="1"/>
</dbReference>
<reference evidence="9 10" key="1">
    <citation type="submission" date="2024-07" db="EMBL/GenBank/DDBJ databases">
        <title>A survey of Mimosa microsymbionts across Brazilian biomes reveals a high diversity of Paraburkholderia nodulating endemic species, but also that Cupriavidus is common as a symbiont of widespread species.</title>
        <authorList>
            <person name="Rouws L."/>
            <person name="Barauna A."/>
            <person name="Beukes C."/>
            <person name="Rouws J.R.C."/>
            <person name="De Faria S.M."/>
            <person name="Gross E."/>
            <person name="Bueno Dos Reis Junior F."/>
            <person name="Simon M.F."/>
            <person name="Maluk M."/>
            <person name="Odee D.W."/>
            <person name="Kenicer G."/>
            <person name="Young J.P.W."/>
            <person name="Reis V.M."/>
            <person name="Zilli J."/>
            <person name="James E.K."/>
        </authorList>
    </citation>
    <scope>NUCLEOTIDE SEQUENCE [LARGE SCALE GENOMIC DNA]</scope>
    <source>
        <strain evidence="9 10">BR14375</strain>
    </source>
</reference>
<dbReference type="InterPro" id="IPR054691">
    <property type="entry name" value="LeuA/HCS_post-cat"/>
</dbReference>